<keyword evidence="3" id="KW-1185">Reference proteome</keyword>
<gene>
    <name evidence="2" type="ORF">EJ06DRAFT_534051</name>
</gene>
<reference evidence="2" key="1">
    <citation type="journal article" date="2020" name="Stud. Mycol.">
        <title>101 Dothideomycetes genomes: a test case for predicting lifestyles and emergence of pathogens.</title>
        <authorList>
            <person name="Haridas S."/>
            <person name="Albert R."/>
            <person name="Binder M."/>
            <person name="Bloem J."/>
            <person name="Labutti K."/>
            <person name="Salamov A."/>
            <person name="Andreopoulos B."/>
            <person name="Baker S."/>
            <person name="Barry K."/>
            <person name="Bills G."/>
            <person name="Bluhm B."/>
            <person name="Cannon C."/>
            <person name="Castanera R."/>
            <person name="Culley D."/>
            <person name="Daum C."/>
            <person name="Ezra D."/>
            <person name="Gonzalez J."/>
            <person name="Henrissat B."/>
            <person name="Kuo A."/>
            <person name="Liang C."/>
            <person name="Lipzen A."/>
            <person name="Lutzoni F."/>
            <person name="Magnuson J."/>
            <person name="Mondo S."/>
            <person name="Nolan M."/>
            <person name="Ohm R."/>
            <person name="Pangilinan J."/>
            <person name="Park H.-J."/>
            <person name="Ramirez L."/>
            <person name="Alfaro M."/>
            <person name="Sun H."/>
            <person name="Tritt A."/>
            <person name="Yoshinaga Y."/>
            <person name="Zwiers L.-H."/>
            <person name="Turgeon B."/>
            <person name="Goodwin S."/>
            <person name="Spatafora J."/>
            <person name="Crous P."/>
            <person name="Grigoriev I."/>
        </authorList>
    </citation>
    <scope>NUCLEOTIDE SEQUENCE</scope>
    <source>
        <strain evidence="2">CBS 262.69</strain>
    </source>
</reference>
<protein>
    <submittedName>
        <fullName evidence="2">Uncharacterized protein</fullName>
    </submittedName>
</protein>
<feature type="compositionally biased region" description="Polar residues" evidence="1">
    <location>
        <begin position="1"/>
        <end position="19"/>
    </location>
</feature>
<dbReference type="AlphaFoldDB" id="A0A6G1HK98"/>
<feature type="region of interest" description="Disordered" evidence="1">
    <location>
        <begin position="1"/>
        <end position="52"/>
    </location>
</feature>
<sequence>MSASAPPNPDQATASSPRLNTRRRPLALVSRLPLTGSDVRRPARNLTNSGQA</sequence>
<accession>A0A6G1HK98</accession>
<evidence type="ECO:0000313" key="2">
    <source>
        <dbReference type="EMBL" id="KAF2396321.1"/>
    </source>
</evidence>
<evidence type="ECO:0000256" key="1">
    <source>
        <dbReference type="SAM" id="MobiDB-lite"/>
    </source>
</evidence>
<organism evidence="2 3">
    <name type="scientific">Trichodelitschia bisporula</name>
    <dbReference type="NCBI Taxonomy" id="703511"/>
    <lineage>
        <taxon>Eukaryota</taxon>
        <taxon>Fungi</taxon>
        <taxon>Dikarya</taxon>
        <taxon>Ascomycota</taxon>
        <taxon>Pezizomycotina</taxon>
        <taxon>Dothideomycetes</taxon>
        <taxon>Dothideomycetes incertae sedis</taxon>
        <taxon>Phaeotrichales</taxon>
        <taxon>Phaeotrichaceae</taxon>
        <taxon>Trichodelitschia</taxon>
    </lineage>
</organism>
<dbReference type="Proteomes" id="UP000799640">
    <property type="component" value="Unassembled WGS sequence"/>
</dbReference>
<dbReference type="EMBL" id="ML996707">
    <property type="protein sequence ID" value="KAF2396321.1"/>
    <property type="molecule type" value="Genomic_DNA"/>
</dbReference>
<evidence type="ECO:0000313" key="3">
    <source>
        <dbReference type="Proteomes" id="UP000799640"/>
    </source>
</evidence>
<name>A0A6G1HK98_9PEZI</name>
<proteinExistence type="predicted"/>